<dbReference type="InterPro" id="IPR046955">
    <property type="entry name" value="PHR1-like"/>
</dbReference>
<name>A0A2G9HPN4_9LAMI</name>
<evidence type="ECO:0000256" key="5">
    <source>
        <dbReference type="ARBA" id="ARBA00023163"/>
    </source>
</evidence>
<evidence type="ECO:0000256" key="4">
    <source>
        <dbReference type="ARBA" id="ARBA00023054"/>
    </source>
</evidence>
<comment type="subcellular location">
    <subcellularLocation>
        <location evidence="1">Nucleus</location>
    </subcellularLocation>
</comment>
<dbReference type="AlphaFoldDB" id="A0A2G9HPN4"/>
<accession>A0A2G9HPN4</accession>
<dbReference type="STRING" id="429701.A0A2G9HPN4"/>
<evidence type="ECO:0000259" key="7">
    <source>
        <dbReference type="PROSITE" id="PS51294"/>
    </source>
</evidence>
<dbReference type="InterPro" id="IPR017930">
    <property type="entry name" value="Myb_dom"/>
</dbReference>
<dbReference type="InterPro" id="IPR025756">
    <property type="entry name" value="Myb_CC_LHEQLE"/>
</dbReference>
<keyword evidence="5" id="KW-0804">Transcription</keyword>
<keyword evidence="4" id="KW-0175">Coiled coil</keyword>
<dbReference type="GO" id="GO:0003677">
    <property type="term" value="F:DNA binding"/>
    <property type="evidence" value="ECO:0007669"/>
    <property type="project" value="InterPro"/>
</dbReference>
<dbReference type="InterPro" id="IPR006447">
    <property type="entry name" value="Myb_dom_plants"/>
</dbReference>
<dbReference type="Proteomes" id="UP000231279">
    <property type="component" value="Unassembled WGS sequence"/>
</dbReference>
<dbReference type="PANTHER" id="PTHR31499">
    <property type="entry name" value="MYB FAMILY TRANSCRIPTION FACTOR PHL11"/>
    <property type="match status" value="1"/>
</dbReference>
<dbReference type="Pfam" id="PF14379">
    <property type="entry name" value="Myb_CC_LHEQLE"/>
    <property type="match status" value="1"/>
</dbReference>
<keyword evidence="9" id="KW-1185">Reference proteome</keyword>
<dbReference type="EMBL" id="NKXS01001269">
    <property type="protein sequence ID" value="PIN19486.1"/>
    <property type="molecule type" value="Genomic_DNA"/>
</dbReference>
<dbReference type="InterPro" id="IPR001005">
    <property type="entry name" value="SANT/Myb"/>
</dbReference>
<dbReference type="GO" id="GO:0005634">
    <property type="term" value="C:nucleus"/>
    <property type="evidence" value="ECO:0007669"/>
    <property type="project" value="UniProtKB-SubCell"/>
</dbReference>
<dbReference type="NCBIfam" id="TIGR01557">
    <property type="entry name" value="myb_SHAQKYF"/>
    <property type="match status" value="1"/>
</dbReference>
<reference evidence="9" key="1">
    <citation type="journal article" date="2018" name="Gigascience">
        <title>Genome assembly of the Pink Ipe (Handroanthus impetiginosus, Bignoniaceae), a highly valued, ecologically keystone Neotropical timber forest tree.</title>
        <authorList>
            <person name="Silva-Junior O.B."/>
            <person name="Grattapaglia D."/>
            <person name="Novaes E."/>
            <person name="Collevatti R.G."/>
        </authorList>
    </citation>
    <scope>NUCLEOTIDE SEQUENCE [LARGE SCALE GENOMIC DNA]</scope>
    <source>
        <strain evidence="9">cv. UFG-1</strain>
    </source>
</reference>
<proteinExistence type="inferred from homology"/>
<gene>
    <name evidence="8" type="ORF">CDL12_07834</name>
</gene>
<dbReference type="Pfam" id="PF00249">
    <property type="entry name" value="Myb_DNA-binding"/>
    <property type="match status" value="1"/>
</dbReference>
<evidence type="ECO:0000256" key="2">
    <source>
        <dbReference type="ARBA" id="ARBA00006783"/>
    </source>
</evidence>
<keyword evidence="3" id="KW-0805">Transcription regulation</keyword>
<dbReference type="PANTHER" id="PTHR31499:SF2">
    <property type="entry name" value="MYB-RELATED PROTEIN 2"/>
    <property type="match status" value="1"/>
</dbReference>
<dbReference type="SUPFAM" id="SSF46689">
    <property type="entry name" value="Homeodomain-like"/>
    <property type="match status" value="1"/>
</dbReference>
<comment type="similarity">
    <text evidence="2">Belongs to the MYB-CC family.</text>
</comment>
<dbReference type="GO" id="GO:0003700">
    <property type="term" value="F:DNA-binding transcription factor activity"/>
    <property type="evidence" value="ECO:0007669"/>
    <property type="project" value="InterPro"/>
</dbReference>
<dbReference type="InterPro" id="IPR009057">
    <property type="entry name" value="Homeodomain-like_sf"/>
</dbReference>
<organism evidence="8 9">
    <name type="scientific">Handroanthus impetiginosus</name>
    <dbReference type="NCBI Taxonomy" id="429701"/>
    <lineage>
        <taxon>Eukaryota</taxon>
        <taxon>Viridiplantae</taxon>
        <taxon>Streptophyta</taxon>
        <taxon>Embryophyta</taxon>
        <taxon>Tracheophyta</taxon>
        <taxon>Spermatophyta</taxon>
        <taxon>Magnoliopsida</taxon>
        <taxon>eudicotyledons</taxon>
        <taxon>Gunneridae</taxon>
        <taxon>Pentapetalae</taxon>
        <taxon>asterids</taxon>
        <taxon>lamiids</taxon>
        <taxon>Lamiales</taxon>
        <taxon>Bignoniaceae</taxon>
        <taxon>Crescentiina</taxon>
        <taxon>Tabebuia alliance</taxon>
        <taxon>Handroanthus</taxon>
    </lineage>
</organism>
<evidence type="ECO:0000313" key="9">
    <source>
        <dbReference type="Proteomes" id="UP000231279"/>
    </source>
</evidence>
<evidence type="ECO:0000256" key="1">
    <source>
        <dbReference type="ARBA" id="ARBA00004123"/>
    </source>
</evidence>
<dbReference type="Gene3D" id="1.10.10.60">
    <property type="entry name" value="Homeodomain-like"/>
    <property type="match status" value="1"/>
</dbReference>
<evidence type="ECO:0000313" key="8">
    <source>
        <dbReference type="EMBL" id="PIN19486.1"/>
    </source>
</evidence>
<comment type="caution">
    <text evidence="8">The sequence shown here is derived from an EMBL/GenBank/DDBJ whole genome shotgun (WGS) entry which is preliminary data.</text>
</comment>
<keyword evidence="6" id="KW-0539">Nucleus</keyword>
<sequence length="362" mass="40676">MYHHQHQGKNIQPSTRMSERQLLLQGENGTGDSGLVLSTDAKPRLKWTPDLHERFIEAVNQLGGAEKATPKSVLKLMGIQGLTLYHLKSHLQKYRLSKNLHGQANSGSNKAAAGDRISGVNVSQMSNQNTATQTTKNMHLGEAIQMHIEVQRRLHEQLEVQRHLQLRIEAQGKYLQSVLEKAEETLGGQNLGTIGLEAAKIQLSDLVSKVSTQCLNSTFSEMKQLSDLCLQQKQAIQLPYSLSDSRLNSCEGSELYNNIMGLNFRAQMDDDNQIRQQKQSNLSMSIGLEGCQWNSGQDYGEERLKGKFFDENNVVSDDFAKMEKEKTTSEMKLPFFTTKLDLNAEEDKDSCKQLDLNGFSWS</sequence>
<dbReference type="OrthoDB" id="551907at2759"/>
<protein>
    <recommendedName>
        <fullName evidence="7">HTH myb-type domain-containing protein</fullName>
    </recommendedName>
</protein>
<dbReference type="FunFam" id="1.10.10.60:FF:000002">
    <property type="entry name" value="Myb family transcription factor"/>
    <property type="match status" value="1"/>
</dbReference>
<evidence type="ECO:0000256" key="3">
    <source>
        <dbReference type="ARBA" id="ARBA00023015"/>
    </source>
</evidence>
<evidence type="ECO:0000256" key="6">
    <source>
        <dbReference type="ARBA" id="ARBA00023242"/>
    </source>
</evidence>
<feature type="domain" description="HTH myb-type" evidence="7">
    <location>
        <begin position="39"/>
        <end position="99"/>
    </location>
</feature>
<dbReference type="PROSITE" id="PS51294">
    <property type="entry name" value="HTH_MYB"/>
    <property type="match status" value="1"/>
</dbReference>